<keyword evidence="2" id="KW-0004">4Fe-4S</keyword>
<evidence type="ECO:0000256" key="6">
    <source>
        <dbReference type="ARBA" id="ARBA00023014"/>
    </source>
</evidence>
<comment type="caution">
    <text evidence="8">The sequence shown here is derived from an EMBL/GenBank/DDBJ whole genome shotgun (WGS) entry which is preliminary data.</text>
</comment>
<sequence>MSNVQSCYQCGKCTSICPMRRVSKTSPRSSIYNANIYGFETQDIWTCLTCGLCPQECPQQVDFLSFIREERQGKQPLAIAHLGVFTELAELSSRLNGNIAEKSGDSKIGFFPGCVDSLDLFLHDVKTNFGEITTSSVRLLDKLGMKPQVLNMKCCGHDVLWQGKKDVFNGLKEYNKKYIQESGIDTLVTSCAECYRTFSKDYDLGIKVIHTSQLWDKLGLKINQDVTYHDPCRLGRHMGEYDAPRKALTANGVTLKEMEHSKEKALCCGVSNFMNCNEQTKALRIARMNEAEATGAKTLITTCSKCLAHFNCLKNEKDAVKKYDFDVVDLSVFLARQLEAGK</sequence>
<gene>
    <name evidence="8" type="ORF">MPEBLZ_01178</name>
</gene>
<dbReference type="GO" id="GO:0051539">
    <property type="term" value="F:4 iron, 4 sulfur cluster binding"/>
    <property type="evidence" value="ECO:0007669"/>
    <property type="project" value="UniProtKB-KW"/>
</dbReference>
<feature type="domain" description="4Fe-4S ferredoxin-type" evidence="7">
    <location>
        <begin position="1"/>
        <end position="27"/>
    </location>
</feature>
<comment type="similarity">
    <text evidence="1">Belongs to the HdrC family.</text>
</comment>
<dbReference type="GO" id="GO:0046872">
    <property type="term" value="F:metal ion binding"/>
    <property type="evidence" value="ECO:0007669"/>
    <property type="project" value="UniProtKB-KW"/>
</dbReference>
<proteinExistence type="inferred from homology"/>
<accession>A0A0P8A7W2</accession>
<keyword evidence="5" id="KW-0408">Iron</keyword>
<evidence type="ECO:0000256" key="1">
    <source>
        <dbReference type="ARBA" id="ARBA00007097"/>
    </source>
</evidence>
<dbReference type="Gene3D" id="1.10.1060.10">
    <property type="entry name" value="Alpha-helical ferredoxin"/>
    <property type="match status" value="1"/>
</dbReference>
<dbReference type="InterPro" id="IPR009051">
    <property type="entry name" value="Helical_ferredxn"/>
</dbReference>
<evidence type="ECO:0000313" key="8">
    <source>
        <dbReference type="EMBL" id="KPQ44247.1"/>
    </source>
</evidence>
<reference evidence="8 9" key="1">
    <citation type="submission" date="2015-09" db="EMBL/GenBank/DDBJ databases">
        <title>A metagenomics-based metabolic model of nitrate-dependent anaerobic oxidation of methane by Methanoperedens-like archaea.</title>
        <authorList>
            <person name="Arshad A."/>
            <person name="Speth D.R."/>
            <person name="De Graaf R.M."/>
            <person name="Op Den Camp H.J."/>
            <person name="Jetten M.S."/>
            <person name="Welte C.U."/>
        </authorList>
    </citation>
    <scope>NUCLEOTIDE SEQUENCE [LARGE SCALE GENOMIC DNA]</scope>
</reference>
<dbReference type="Proteomes" id="UP000050360">
    <property type="component" value="Unassembled WGS sequence"/>
</dbReference>
<dbReference type="Pfam" id="PF02754">
    <property type="entry name" value="CCG"/>
    <property type="match status" value="2"/>
</dbReference>
<dbReference type="PANTHER" id="PTHR43255">
    <property type="entry name" value="IRON-SULFUR-BINDING OXIDOREDUCTASE FADF-RELATED-RELATED"/>
    <property type="match status" value="1"/>
</dbReference>
<dbReference type="AlphaFoldDB" id="A0A0P8A7W2"/>
<name>A0A0P8A7W2_9EURY</name>
<dbReference type="Pfam" id="PF13183">
    <property type="entry name" value="Fer4_8"/>
    <property type="match status" value="1"/>
</dbReference>
<dbReference type="EMBL" id="LKCM01000101">
    <property type="protein sequence ID" value="KPQ44247.1"/>
    <property type="molecule type" value="Genomic_DNA"/>
</dbReference>
<evidence type="ECO:0000256" key="4">
    <source>
        <dbReference type="ARBA" id="ARBA00023002"/>
    </source>
</evidence>
<organism evidence="8 9">
    <name type="scientific">Candidatus Methanoperedens nitratireducens</name>
    <dbReference type="NCBI Taxonomy" id="1392998"/>
    <lineage>
        <taxon>Archaea</taxon>
        <taxon>Methanobacteriati</taxon>
        <taxon>Methanobacteriota</taxon>
        <taxon>Stenosarchaea group</taxon>
        <taxon>Methanomicrobia</taxon>
        <taxon>Methanosarcinales</taxon>
        <taxon>ANME-2 cluster</taxon>
        <taxon>Candidatus Methanoperedentaceae</taxon>
        <taxon>Candidatus Methanoperedens</taxon>
    </lineage>
</organism>
<protein>
    <submittedName>
        <fullName evidence="8">Iron-sulfur binding reductase</fullName>
    </submittedName>
</protein>
<evidence type="ECO:0000259" key="7">
    <source>
        <dbReference type="PROSITE" id="PS51379"/>
    </source>
</evidence>
<dbReference type="SUPFAM" id="SSF46548">
    <property type="entry name" value="alpha-helical ferredoxin"/>
    <property type="match status" value="1"/>
</dbReference>
<dbReference type="InterPro" id="IPR051460">
    <property type="entry name" value="HdrC_iron-sulfur_subunit"/>
</dbReference>
<evidence type="ECO:0000256" key="2">
    <source>
        <dbReference type="ARBA" id="ARBA00022485"/>
    </source>
</evidence>
<dbReference type="PANTHER" id="PTHR43255:SF1">
    <property type="entry name" value="IRON-SULFUR-BINDING OXIDOREDUCTASE FADF-RELATED"/>
    <property type="match status" value="1"/>
</dbReference>
<dbReference type="GO" id="GO:0016491">
    <property type="term" value="F:oxidoreductase activity"/>
    <property type="evidence" value="ECO:0007669"/>
    <property type="project" value="UniProtKB-KW"/>
</dbReference>
<keyword evidence="6" id="KW-0411">Iron-sulfur</keyword>
<keyword evidence="3" id="KW-0479">Metal-binding</keyword>
<evidence type="ECO:0000256" key="3">
    <source>
        <dbReference type="ARBA" id="ARBA00022723"/>
    </source>
</evidence>
<evidence type="ECO:0000256" key="5">
    <source>
        <dbReference type="ARBA" id="ARBA00023004"/>
    </source>
</evidence>
<evidence type="ECO:0000313" key="9">
    <source>
        <dbReference type="Proteomes" id="UP000050360"/>
    </source>
</evidence>
<dbReference type="GO" id="GO:0005886">
    <property type="term" value="C:plasma membrane"/>
    <property type="evidence" value="ECO:0007669"/>
    <property type="project" value="TreeGrafter"/>
</dbReference>
<keyword evidence="4" id="KW-0560">Oxidoreductase</keyword>
<dbReference type="InterPro" id="IPR004017">
    <property type="entry name" value="Cys_rich_dom"/>
</dbReference>
<dbReference type="InterPro" id="IPR017896">
    <property type="entry name" value="4Fe4S_Fe-S-bd"/>
</dbReference>
<dbReference type="PROSITE" id="PS51379">
    <property type="entry name" value="4FE4S_FER_2"/>
    <property type="match status" value="1"/>
</dbReference>